<dbReference type="PANTHER" id="PTHR12428">
    <property type="entry name" value="OXA1"/>
    <property type="match status" value="1"/>
</dbReference>
<feature type="transmembrane region" description="Helical" evidence="5">
    <location>
        <begin position="243"/>
        <end position="266"/>
    </location>
</feature>
<evidence type="ECO:0000256" key="5">
    <source>
        <dbReference type="SAM" id="Phobius"/>
    </source>
</evidence>
<evidence type="ECO:0000256" key="4">
    <source>
        <dbReference type="ARBA" id="ARBA00023136"/>
    </source>
</evidence>
<evidence type="ECO:0000256" key="3">
    <source>
        <dbReference type="ARBA" id="ARBA00022989"/>
    </source>
</evidence>
<dbReference type="OrthoDB" id="2148490at2759"/>
<dbReference type="Proteomes" id="UP000276133">
    <property type="component" value="Unassembled WGS sequence"/>
</dbReference>
<keyword evidence="4 5" id="KW-0472">Membrane</keyword>
<dbReference type="AlphaFoldDB" id="A0A3M7SMT3"/>
<dbReference type="GO" id="GO:0032979">
    <property type="term" value="P:protein insertion into mitochondrial inner membrane from matrix"/>
    <property type="evidence" value="ECO:0007669"/>
    <property type="project" value="TreeGrafter"/>
</dbReference>
<accession>A0A3M7SMT3</accession>
<name>A0A3M7SMT3_BRAPC</name>
<keyword evidence="3 5" id="KW-1133">Transmembrane helix</keyword>
<evidence type="ECO:0000313" key="7">
    <source>
        <dbReference type="Proteomes" id="UP000276133"/>
    </source>
</evidence>
<protein>
    <submittedName>
        <fullName evidence="6">Mitochondrial inner membrane COX18 isoform X2</fullName>
    </submittedName>
</protein>
<evidence type="ECO:0000256" key="1">
    <source>
        <dbReference type="ARBA" id="ARBA00004141"/>
    </source>
</evidence>
<dbReference type="GO" id="GO:0033617">
    <property type="term" value="P:mitochondrial respiratory chain complex IV assembly"/>
    <property type="evidence" value="ECO:0007669"/>
    <property type="project" value="TreeGrafter"/>
</dbReference>
<proteinExistence type="predicted"/>
<comment type="caution">
    <text evidence="6">The sequence shown here is derived from an EMBL/GenBank/DDBJ whole genome shotgun (WGS) entry which is preliminary data.</text>
</comment>
<feature type="transmembrane region" description="Helical" evidence="5">
    <location>
        <begin position="211"/>
        <end position="231"/>
    </location>
</feature>
<dbReference type="InterPro" id="IPR001708">
    <property type="entry name" value="YidC/ALB3/OXA1/COX18"/>
</dbReference>
<dbReference type="EMBL" id="REGN01001105">
    <property type="protein sequence ID" value="RNA37012.1"/>
    <property type="molecule type" value="Genomic_DNA"/>
</dbReference>
<keyword evidence="2 5" id="KW-0812">Transmembrane</keyword>
<dbReference type="GO" id="GO:0032977">
    <property type="term" value="F:membrane insertase activity"/>
    <property type="evidence" value="ECO:0007669"/>
    <property type="project" value="InterPro"/>
</dbReference>
<dbReference type="STRING" id="10195.A0A3M7SMT3"/>
<organism evidence="6 7">
    <name type="scientific">Brachionus plicatilis</name>
    <name type="common">Marine rotifer</name>
    <name type="synonym">Brachionus muelleri</name>
    <dbReference type="NCBI Taxonomy" id="10195"/>
    <lineage>
        <taxon>Eukaryota</taxon>
        <taxon>Metazoa</taxon>
        <taxon>Spiralia</taxon>
        <taxon>Gnathifera</taxon>
        <taxon>Rotifera</taxon>
        <taxon>Eurotatoria</taxon>
        <taxon>Monogononta</taxon>
        <taxon>Pseudotrocha</taxon>
        <taxon>Ploima</taxon>
        <taxon>Brachionidae</taxon>
        <taxon>Brachionus</taxon>
    </lineage>
</organism>
<comment type="subcellular location">
    <subcellularLocation>
        <location evidence="1">Membrane</location>
        <topology evidence="1">Multi-pass membrane protein</topology>
    </subcellularLocation>
</comment>
<dbReference type="PANTHER" id="PTHR12428:SF65">
    <property type="entry name" value="CYTOCHROME C OXIDASE ASSEMBLY PROTEIN COX18, MITOCHONDRIAL"/>
    <property type="match status" value="1"/>
</dbReference>
<dbReference type="GO" id="GO:0005743">
    <property type="term" value="C:mitochondrial inner membrane"/>
    <property type="evidence" value="ECO:0007669"/>
    <property type="project" value="TreeGrafter"/>
</dbReference>
<evidence type="ECO:0000313" key="6">
    <source>
        <dbReference type="EMBL" id="RNA37012.1"/>
    </source>
</evidence>
<gene>
    <name evidence="6" type="ORF">BpHYR1_042947</name>
</gene>
<evidence type="ECO:0000256" key="2">
    <source>
        <dbReference type="ARBA" id="ARBA00022692"/>
    </source>
</evidence>
<reference evidence="6 7" key="1">
    <citation type="journal article" date="2018" name="Sci. Rep.">
        <title>Genomic signatures of local adaptation to the degree of environmental predictability in rotifers.</title>
        <authorList>
            <person name="Franch-Gras L."/>
            <person name="Hahn C."/>
            <person name="Garcia-Roger E.M."/>
            <person name="Carmona M.J."/>
            <person name="Serra M."/>
            <person name="Gomez A."/>
        </authorList>
    </citation>
    <scope>NUCLEOTIDE SEQUENCE [LARGE SCALE GENOMIC DNA]</scope>
    <source>
        <strain evidence="6">HYR1</strain>
    </source>
</reference>
<sequence>MNRIIGKNILSCSYLKNRVLSNFPICAANIRFVSTSDSKIKNVVISSPQSDMMTGTESQKFSFITDSPIAHTCEELITSLHDILSLEWSSTIFLTAFLFRLSICFPIKVYQEHLMAKLANLQPKDSVFISPEMKRKLTRQTVLIRNHLYRKENCQPQKIPISSVLQMPFWIYLSSATRNLTFGKNGNSLQMEQLSNEGFMWLSSLATSDPYGILPGLYCAIGLTTLIYSSLNTMGKKGLGKSVGLFWISSNFLSLLELVILDSIVVRRMLKIPKTSIEPANIYAAKSDMNIMTRKLLKIQSLNIQMIFNPLINLTFVRFDSQYSFNLLKLVKNNNISTASVCLSVNRKHLN</sequence>
<keyword evidence="7" id="KW-1185">Reference proteome</keyword>